<reference evidence="1 2" key="1">
    <citation type="journal article" date="2019" name="Sci. Rep.">
        <title>Orb-weaving spider Araneus ventricosus genome elucidates the spidroin gene catalogue.</title>
        <authorList>
            <person name="Kono N."/>
            <person name="Nakamura H."/>
            <person name="Ohtoshi R."/>
            <person name="Moran D.A.P."/>
            <person name="Shinohara A."/>
            <person name="Yoshida Y."/>
            <person name="Fujiwara M."/>
            <person name="Mori M."/>
            <person name="Tomita M."/>
            <person name="Arakawa K."/>
        </authorList>
    </citation>
    <scope>NUCLEOTIDE SEQUENCE [LARGE SCALE GENOMIC DNA]</scope>
</reference>
<evidence type="ECO:0000313" key="1">
    <source>
        <dbReference type="EMBL" id="GBN92503.1"/>
    </source>
</evidence>
<organism evidence="1 2">
    <name type="scientific">Araneus ventricosus</name>
    <name type="common">Orbweaver spider</name>
    <name type="synonym">Epeira ventricosa</name>
    <dbReference type="NCBI Taxonomy" id="182803"/>
    <lineage>
        <taxon>Eukaryota</taxon>
        <taxon>Metazoa</taxon>
        <taxon>Ecdysozoa</taxon>
        <taxon>Arthropoda</taxon>
        <taxon>Chelicerata</taxon>
        <taxon>Arachnida</taxon>
        <taxon>Araneae</taxon>
        <taxon>Araneomorphae</taxon>
        <taxon>Entelegynae</taxon>
        <taxon>Araneoidea</taxon>
        <taxon>Araneidae</taxon>
        <taxon>Araneus</taxon>
    </lineage>
</organism>
<protein>
    <submittedName>
        <fullName evidence="1">Uncharacterized protein</fullName>
    </submittedName>
</protein>
<evidence type="ECO:0000313" key="2">
    <source>
        <dbReference type="Proteomes" id="UP000499080"/>
    </source>
</evidence>
<dbReference type="OrthoDB" id="5920040at2759"/>
<accession>A0A4Y2SXX9</accession>
<comment type="caution">
    <text evidence="1">The sequence shown here is derived from an EMBL/GenBank/DDBJ whole genome shotgun (WGS) entry which is preliminary data.</text>
</comment>
<dbReference type="Pfam" id="PF03564">
    <property type="entry name" value="DUF1759"/>
    <property type="match status" value="1"/>
</dbReference>
<keyword evidence="2" id="KW-1185">Reference proteome</keyword>
<dbReference type="Proteomes" id="UP000499080">
    <property type="component" value="Unassembled WGS sequence"/>
</dbReference>
<gene>
    <name evidence="1" type="ORF">AVEN_81857_1</name>
</gene>
<proteinExistence type="predicted"/>
<sequence length="250" mass="29053">MCWKDSSTKDFSEKRKFKLPKIELKKVDGGAKDYLTFWSQFQKIHEDASIPNADEFQHFLQAVLPKSKAARVVESLQLQERCRRDDLSVQIYVRVLLSMGMKNAATGRSKADLPALYDELEAKIRALESLGRTQEKYREFLSPLVEFCWPAEVLVAWERSRNHSLTETKESRTLEQLMNFLLQEVKGEEMANLARTGFASQQSYRRKELHNDQVKQSESTNASTLVSLRTPDKYVKEYYMDSELMILELP</sequence>
<name>A0A4Y2SXX9_ARAVE</name>
<dbReference type="EMBL" id="BGPR01024416">
    <property type="protein sequence ID" value="GBN92503.1"/>
    <property type="molecule type" value="Genomic_DNA"/>
</dbReference>
<dbReference type="AlphaFoldDB" id="A0A4Y2SXX9"/>
<dbReference type="InterPro" id="IPR005312">
    <property type="entry name" value="DUF1759"/>
</dbReference>